<feature type="transmembrane region" description="Helical" evidence="1">
    <location>
        <begin position="245"/>
        <end position="263"/>
    </location>
</feature>
<keyword evidence="1" id="KW-0812">Transmembrane</keyword>
<dbReference type="Proteomes" id="UP000321249">
    <property type="component" value="Unassembled WGS sequence"/>
</dbReference>
<feature type="transmembrane region" description="Helical" evidence="1">
    <location>
        <begin position="353"/>
        <end position="372"/>
    </location>
</feature>
<feature type="transmembrane region" description="Helical" evidence="1">
    <location>
        <begin position="37"/>
        <end position="54"/>
    </location>
</feature>
<feature type="transmembrane region" description="Helical" evidence="1">
    <location>
        <begin position="171"/>
        <end position="194"/>
    </location>
</feature>
<feature type="transmembrane region" description="Helical" evidence="1">
    <location>
        <begin position="60"/>
        <end position="79"/>
    </location>
</feature>
<feature type="transmembrane region" description="Helical" evidence="1">
    <location>
        <begin position="6"/>
        <end position="25"/>
    </location>
</feature>
<dbReference type="InterPro" id="IPR051533">
    <property type="entry name" value="WaaL-like"/>
</dbReference>
<protein>
    <recommendedName>
        <fullName evidence="4">O-antigen ligase family protein</fullName>
    </recommendedName>
</protein>
<evidence type="ECO:0008006" key="4">
    <source>
        <dbReference type="Google" id="ProtNLM"/>
    </source>
</evidence>
<dbReference type="EMBL" id="VOQQ01000001">
    <property type="protein sequence ID" value="TXC63387.1"/>
    <property type="molecule type" value="Genomic_DNA"/>
</dbReference>
<feature type="transmembrane region" description="Helical" evidence="1">
    <location>
        <begin position="206"/>
        <end position="233"/>
    </location>
</feature>
<feature type="transmembrane region" description="Helical" evidence="1">
    <location>
        <begin position="124"/>
        <end position="144"/>
    </location>
</feature>
<name>A0A5C6TSQ3_9SPHN</name>
<dbReference type="OrthoDB" id="7595044at2"/>
<proteinExistence type="predicted"/>
<keyword evidence="1" id="KW-0472">Membrane</keyword>
<feature type="transmembrane region" description="Helical" evidence="1">
    <location>
        <begin position="410"/>
        <end position="429"/>
    </location>
</feature>
<feature type="transmembrane region" description="Helical" evidence="1">
    <location>
        <begin position="384"/>
        <end position="404"/>
    </location>
</feature>
<keyword evidence="1" id="KW-1133">Transmembrane helix</keyword>
<dbReference type="AlphaFoldDB" id="A0A5C6TSQ3"/>
<evidence type="ECO:0000256" key="1">
    <source>
        <dbReference type="SAM" id="Phobius"/>
    </source>
</evidence>
<dbReference type="PANTHER" id="PTHR37422:SF13">
    <property type="entry name" value="LIPOPOLYSACCHARIDE BIOSYNTHESIS PROTEIN PA4999-RELATED"/>
    <property type="match status" value="1"/>
</dbReference>
<evidence type="ECO:0000313" key="3">
    <source>
        <dbReference type="Proteomes" id="UP000321249"/>
    </source>
</evidence>
<accession>A0A5C6TSQ3</accession>
<dbReference type="RefSeq" id="WP_147042797.1">
    <property type="nucleotide sequence ID" value="NZ_BAABIR010000003.1"/>
</dbReference>
<organism evidence="2 3">
    <name type="scientific">Allosphingosinicella ginsenosidimutans</name>
    <dbReference type="NCBI Taxonomy" id="1176539"/>
    <lineage>
        <taxon>Bacteria</taxon>
        <taxon>Pseudomonadati</taxon>
        <taxon>Pseudomonadota</taxon>
        <taxon>Alphaproteobacteria</taxon>
        <taxon>Sphingomonadales</taxon>
        <taxon>Sphingomonadaceae</taxon>
        <taxon>Allosphingosinicella</taxon>
    </lineage>
</organism>
<evidence type="ECO:0000313" key="2">
    <source>
        <dbReference type="EMBL" id="TXC63387.1"/>
    </source>
</evidence>
<feature type="transmembrane region" description="Helical" evidence="1">
    <location>
        <begin position="91"/>
        <end position="112"/>
    </location>
</feature>
<reference evidence="2 3" key="1">
    <citation type="journal article" date="2015" name="J. Microbiol.">
        <title>Sphingosinicella ginsenosidimutans sp. nov., with ginsenoside converting activity.</title>
        <authorList>
            <person name="Kim J.K."/>
            <person name="Kang M.S."/>
            <person name="Park S.C."/>
            <person name="Kim K.M."/>
            <person name="Choi K."/>
            <person name="Yoon M.H."/>
            <person name="Im W.T."/>
        </authorList>
    </citation>
    <scope>NUCLEOTIDE SEQUENCE [LARGE SCALE GENOMIC DNA]</scope>
    <source>
        <strain evidence="2 3">BS-11</strain>
    </source>
</reference>
<gene>
    <name evidence="2" type="ORF">FRZ32_06780</name>
</gene>
<comment type="caution">
    <text evidence="2">The sequence shown here is derived from an EMBL/GenBank/DDBJ whole genome shotgun (WGS) entry which is preliminary data.</text>
</comment>
<dbReference type="PANTHER" id="PTHR37422">
    <property type="entry name" value="TEICHURONIC ACID BIOSYNTHESIS PROTEIN TUAE"/>
    <property type="match status" value="1"/>
</dbReference>
<keyword evidence="3" id="KW-1185">Reference proteome</keyword>
<sequence>MSTRITWLGGLVAAFLAARLIYQLFQSEYNSSFLDEGLVAVLGLCAPLGVMRAGRTLNGFAYLIAMALFIGCVLASSLLHDYSFERGNKVFYIGLLLDGKFLALFLGAYALAAGPNAYQRSRWTLEWIMLGLIAIALINSLQVLRDAFGNGVSIDGTDLRIRGPFFRPNGFFHHPVASAQVTLMGFIAALGLLARRFSPTRVALAGYLLAILLVHISVKEIIVGVLATAMFVLVYVRNDAFTKTIAVLLTLCAAGVIIASPVGDQITDRVTFYAGDEGSDSVRRALYRGAWDIGKELAPFGSGTSTFASEGSRIDGYSSLYFTNDVFGRWGASYKNDRFLVDVFWPKILAEDGFFGLLFFLAMVYLPLSGAARLLIADRKPEDFVLLSGLAGVLVISIASPALSEEFTGVLFYVFSALAMVRVAVRFNLRRIRRARAQARWSAGRVPNAPINYARKNHGR</sequence>